<comment type="caution">
    <text evidence="2">The sequence shown here is derived from an EMBL/GenBank/DDBJ whole genome shotgun (WGS) entry which is preliminary data.</text>
</comment>
<proteinExistence type="predicted"/>
<protein>
    <submittedName>
        <fullName evidence="2">Uncharacterized protein</fullName>
    </submittedName>
</protein>
<accession>A0A196SGN7</accession>
<feature type="region of interest" description="Disordered" evidence="1">
    <location>
        <begin position="235"/>
        <end position="259"/>
    </location>
</feature>
<evidence type="ECO:0000256" key="1">
    <source>
        <dbReference type="SAM" id="MobiDB-lite"/>
    </source>
</evidence>
<reference evidence="2 3" key="1">
    <citation type="submission" date="2016-05" db="EMBL/GenBank/DDBJ databases">
        <title>Nuclear genome of Blastocystis sp. subtype 1 NandII.</title>
        <authorList>
            <person name="Gentekaki E."/>
            <person name="Curtis B."/>
            <person name="Stairs C."/>
            <person name="Eme L."/>
            <person name="Herman E."/>
            <person name="Klimes V."/>
            <person name="Arias M.C."/>
            <person name="Elias M."/>
            <person name="Hilliou F."/>
            <person name="Klute M."/>
            <person name="Malik S.-B."/>
            <person name="Pightling A."/>
            <person name="Rachubinski R."/>
            <person name="Salas D."/>
            <person name="Schlacht A."/>
            <person name="Suga H."/>
            <person name="Archibald J."/>
            <person name="Ball S.G."/>
            <person name="Clark G."/>
            <person name="Dacks J."/>
            <person name="Van Der Giezen M."/>
            <person name="Tsaousis A."/>
            <person name="Roger A."/>
        </authorList>
    </citation>
    <scope>NUCLEOTIDE SEQUENCE [LARGE SCALE GENOMIC DNA]</scope>
    <source>
        <strain evidence="3">ATCC 50177 / NandII</strain>
    </source>
</reference>
<dbReference type="Proteomes" id="UP000078348">
    <property type="component" value="Unassembled WGS sequence"/>
</dbReference>
<dbReference type="AlphaFoldDB" id="A0A196SGN7"/>
<dbReference type="EMBL" id="LXWW01000139">
    <property type="protein sequence ID" value="OAO15481.1"/>
    <property type="molecule type" value="Genomic_DNA"/>
</dbReference>
<keyword evidence="3" id="KW-1185">Reference proteome</keyword>
<evidence type="ECO:0000313" key="3">
    <source>
        <dbReference type="Proteomes" id="UP000078348"/>
    </source>
</evidence>
<organism evidence="2 3">
    <name type="scientific">Blastocystis sp. subtype 1 (strain ATCC 50177 / NandII)</name>
    <dbReference type="NCBI Taxonomy" id="478820"/>
    <lineage>
        <taxon>Eukaryota</taxon>
        <taxon>Sar</taxon>
        <taxon>Stramenopiles</taxon>
        <taxon>Bigyra</taxon>
        <taxon>Opalozoa</taxon>
        <taxon>Opalinata</taxon>
        <taxon>Blastocystidae</taxon>
        <taxon>Blastocystis</taxon>
    </lineage>
</organism>
<evidence type="ECO:0000313" key="2">
    <source>
        <dbReference type="EMBL" id="OAO15481.1"/>
    </source>
</evidence>
<gene>
    <name evidence="2" type="ORF">AV274_2820</name>
</gene>
<name>A0A196SGN7_BLAHN</name>
<feature type="compositionally biased region" description="Acidic residues" evidence="1">
    <location>
        <begin position="236"/>
        <end position="259"/>
    </location>
</feature>
<sequence>MNALVESLNLRRETRPLACSIEYSIANKDVLMCFLKSFVSSVDGSLEKTVSVHATTLVNTQATMSAVFPDLSLHYIHAPPVVIPSEETPCTERGHRILCIDSVPSFLKREDGGDQSAYEQCSLLRSVLRNLGMLHYSAVLFCCPTELTTQHALSFLHVHCTLCASLSHLCAIITHTKPVGKVVRSTYTLTLEKNECLLSGGVAEVAEQETGTSTAQTYASSINIMSTSINAAPELVIEEDERDEDGDDDDDDVDADLNL</sequence>